<evidence type="ECO:0000256" key="1">
    <source>
        <dbReference type="ARBA" id="ARBA00022723"/>
    </source>
</evidence>
<dbReference type="InterPro" id="IPR036051">
    <property type="entry name" value="KRAB_dom_sf"/>
</dbReference>
<dbReference type="SMART" id="SM00349">
    <property type="entry name" value="KRAB"/>
    <property type="match status" value="1"/>
</dbReference>
<evidence type="ECO:0000256" key="2">
    <source>
        <dbReference type="ARBA" id="ARBA00022737"/>
    </source>
</evidence>
<evidence type="ECO:0000259" key="7">
    <source>
        <dbReference type="PROSITE" id="PS50157"/>
    </source>
</evidence>
<protein>
    <submittedName>
        <fullName evidence="9">Zinc finger protein 845</fullName>
    </submittedName>
</protein>
<dbReference type="PANTHER" id="PTHR23232">
    <property type="entry name" value="KRAB DOMAIN C2H2 ZINC FINGER"/>
    <property type="match status" value="1"/>
</dbReference>
<organism evidence="9 10">
    <name type="scientific">Camelus dromedarius</name>
    <name type="common">Dromedary</name>
    <name type="synonym">Arabian camel</name>
    <dbReference type="NCBI Taxonomy" id="9838"/>
    <lineage>
        <taxon>Eukaryota</taxon>
        <taxon>Metazoa</taxon>
        <taxon>Chordata</taxon>
        <taxon>Craniata</taxon>
        <taxon>Vertebrata</taxon>
        <taxon>Euteleostomi</taxon>
        <taxon>Mammalia</taxon>
        <taxon>Eutheria</taxon>
        <taxon>Laurasiatheria</taxon>
        <taxon>Artiodactyla</taxon>
        <taxon>Tylopoda</taxon>
        <taxon>Camelidae</taxon>
        <taxon>Camelus</taxon>
    </lineage>
</organism>
<feature type="domain" description="KRAB" evidence="8">
    <location>
        <begin position="37"/>
        <end position="114"/>
    </location>
</feature>
<dbReference type="Gene3D" id="6.10.140.140">
    <property type="match status" value="1"/>
</dbReference>
<dbReference type="Pfam" id="PF01352">
    <property type="entry name" value="KRAB"/>
    <property type="match status" value="1"/>
</dbReference>
<reference evidence="9 10" key="1">
    <citation type="journal article" date="2019" name="Mol. Ecol. Resour.">
        <title>Improving Illumina assemblies with Hi-C and long reads: an example with the North African dromedary.</title>
        <authorList>
            <person name="Elbers J.P."/>
            <person name="Rogers M.F."/>
            <person name="Perelman P.L."/>
            <person name="Proskuryakova A.A."/>
            <person name="Serdyukova N.A."/>
            <person name="Johnson W.E."/>
            <person name="Horin P."/>
            <person name="Corander J."/>
            <person name="Murphy D."/>
            <person name="Burger P.A."/>
        </authorList>
    </citation>
    <scope>NUCLEOTIDE SEQUENCE [LARGE SCALE GENOMIC DNA]</scope>
    <source>
        <strain evidence="9">Drom800</strain>
        <tissue evidence="9">Blood</tissue>
    </source>
</reference>
<feature type="compositionally biased region" description="Basic and acidic residues" evidence="6">
    <location>
        <begin position="156"/>
        <end position="170"/>
    </location>
</feature>
<dbReference type="EMBL" id="JWIN03000009">
    <property type="protein sequence ID" value="KAB1274323.1"/>
    <property type="molecule type" value="Genomic_DNA"/>
</dbReference>
<sequence>MAQGLVCDLKGLSGPAEAPTAAVWVRGVDVFSFQRWLTFKDVAIEFSPEEWECLDPAQRTLYRDVMLETYRNLISVDTAPKCVIKEPPPKESHNTGETLHTASLESQEHRATQEDGCREIWKNQHDSEHQGRNDKRNYKGVPGTRKTPLTGGRDQCGPRDEENKPVDHRPGPNFGAHLAELPVFQTEGKFCDYNEVEKSITSGSLSAAPQRVLPSVQSNICDERGNSFLPSSLLTEEQKAHMSEEPYKCGESDQAADRGSHPTRPEILHARERGNKGDACGGVFSHSSHLAGHRRIQTGEKLDQGDEWGKAFYVLAIPIPLPFHKNFSKILFVSTKYLDRKYIKPIYRFAIT</sequence>
<keyword evidence="2" id="KW-0677">Repeat</keyword>
<evidence type="ECO:0000313" key="9">
    <source>
        <dbReference type="EMBL" id="KAB1274323.1"/>
    </source>
</evidence>
<evidence type="ECO:0000256" key="4">
    <source>
        <dbReference type="ARBA" id="ARBA00022833"/>
    </source>
</evidence>
<dbReference type="InterPro" id="IPR036236">
    <property type="entry name" value="Znf_C2H2_sf"/>
</dbReference>
<proteinExistence type="predicted"/>
<dbReference type="SUPFAM" id="SSF109640">
    <property type="entry name" value="KRAB domain (Kruppel-associated box)"/>
    <property type="match status" value="1"/>
</dbReference>
<dbReference type="CDD" id="cd07765">
    <property type="entry name" value="KRAB_A-box"/>
    <property type="match status" value="1"/>
</dbReference>
<dbReference type="Proteomes" id="UP000299084">
    <property type="component" value="Unassembled WGS sequence"/>
</dbReference>
<evidence type="ECO:0000256" key="5">
    <source>
        <dbReference type="PROSITE-ProRule" id="PRU00042"/>
    </source>
</evidence>
<keyword evidence="3 5" id="KW-0863">Zinc-finger</keyword>
<dbReference type="PANTHER" id="PTHR23232:SF163">
    <property type="entry name" value="ZINC FINGER PROTEIN 589"/>
    <property type="match status" value="1"/>
</dbReference>
<dbReference type="InterPro" id="IPR050169">
    <property type="entry name" value="Krueppel_C2H2_ZnF"/>
</dbReference>
<evidence type="ECO:0000313" key="10">
    <source>
        <dbReference type="Proteomes" id="UP000299084"/>
    </source>
</evidence>
<feature type="region of interest" description="Disordered" evidence="6">
    <location>
        <begin position="123"/>
        <end position="174"/>
    </location>
</feature>
<name>A0A5N4DT09_CAMDR</name>
<feature type="compositionally biased region" description="Basic and acidic residues" evidence="6">
    <location>
        <begin position="123"/>
        <end position="137"/>
    </location>
</feature>
<keyword evidence="10" id="KW-1185">Reference proteome</keyword>
<dbReference type="InterPro" id="IPR013087">
    <property type="entry name" value="Znf_C2H2_type"/>
</dbReference>
<dbReference type="Gene3D" id="3.30.160.60">
    <property type="entry name" value="Classic Zinc Finger"/>
    <property type="match status" value="1"/>
</dbReference>
<feature type="domain" description="C2H2-type" evidence="7">
    <location>
        <begin position="275"/>
        <end position="302"/>
    </location>
</feature>
<evidence type="ECO:0000259" key="8">
    <source>
        <dbReference type="PROSITE" id="PS50805"/>
    </source>
</evidence>
<dbReference type="InterPro" id="IPR001909">
    <property type="entry name" value="KRAB"/>
</dbReference>
<accession>A0A5N4DT09</accession>
<keyword evidence="4" id="KW-0862">Zinc</keyword>
<dbReference type="GO" id="GO:0006355">
    <property type="term" value="P:regulation of DNA-templated transcription"/>
    <property type="evidence" value="ECO:0007669"/>
    <property type="project" value="InterPro"/>
</dbReference>
<evidence type="ECO:0000256" key="3">
    <source>
        <dbReference type="ARBA" id="ARBA00022771"/>
    </source>
</evidence>
<dbReference type="GO" id="GO:0008270">
    <property type="term" value="F:zinc ion binding"/>
    <property type="evidence" value="ECO:0007669"/>
    <property type="project" value="UniProtKB-KW"/>
</dbReference>
<comment type="caution">
    <text evidence="9">The sequence shown here is derived from an EMBL/GenBank/DDBJ whole genome shotgun (WGS) entry which is preliminary data.</text>
</comment>
<dbReference type="PROSITE" id="PS50805">
    <property type="entry name" value="KRAB"/>
    <property type="match status" value="1"/>
</dbReference>
<dbReference type="PROSITE" id="PS50157">
    <property type="entry name" value="ZINC_FINGER_C2H2_2"/>
    <property type="match status" value="1"/>
</dbReference>
<gene>
    <name evidence="9" type="ORF">Cadr_000012136</name>
</gene>
<dbReference type="AlphaFoldDB" id="A0A5N4DT09"/>
<keyword evidence="1" id="KW-0479">Metal-binding</keyword>
<feature type="region of interest" description="Disordered" evidence="6">
    <location>
        <begin position="236"/>
        <end position="261"/>
    </location>
</feature>
<dbReference type="SUPFAM" id="SSF57667">
    <property type="entry name" value="beta-beta-alpha zinc fingers"/>
    <property type="match status" value="1"/>
</dbReference>
<evidence type="ECO:0000256" key="6">
    <source>
        <dbReference type="SAM" id="MobiDB-lite"/>
    </source>
</evidence>